<sequence length="55" mass="5935">LEAAGLELSRGNLRMPVHVGEGSINFDVLGPTPIPATGARYGLIWWGFEAIPEEE</sequence>
<organism evidence="1">
    <name type="scientific">marine sediment metagenome</name>
    <dbReference type="NCBI Taxonomy" id="412755"/>
    <lineage>
        <taxon>unclassified sequences</taxon>
        <taxon>metagenomes</taxon>
        <taxon>ecological metagenomes</taxon>
    </lineage>
</organism>
<evidence type="ECO:0000313" key="1">
    <source>
        <dbReference type="EMBL" id="GAG71542.1"/>
    </source>
</evidence>
<proteinExistence type="predicted"/>
<gene>
    <name evidence="1" type="ORF">S01H4_15781</name>
</gene>
<dbReference type="EMBL" id="BART01006917">
    <property type="protein sequence ID" value="GAG71542.1"/>
    <property type="molecule type" value="Genomic_DNA"/>
</dbReference>
<protein>
    <submittedName>
        <fullName evidence="1">Uncharacterized protein</fullName>
    </submittedName>
</protein>
<feature type="non-terminal residue" evidence="1">
    <location>
        <position position="1"/>
    </location>
</feature>
<accession>X1AQA7</accession>
<comment type="caution">
    <text evidence="1">The sequence shown here is derived from an EMBL/GenBank/DDBJ whole genome shotgun (WGS) entry which is preliminary data.</text>
</comment>
<dbReference type="AlphaFoldDB" id="X1AQA7"/>
<reference evidence="1" key="1">
    <citation type="journal article" date="2014" name="Front. Microbiol.">
        <title>High frequency of phylogenetically diverse reductive dehalogenase-homologous genes in deep subseafloor sedimentary metagenomes.</title>
        <authorList>
            <person name="Kawai M."/>
            <person name="Futagami T."/>
            <person name="Toyoda A."/>
            <person name="Takaki Y."/>
            <person name="Nishi S."/>
            <person name="Hori S."/>
            <person name="Arai W."/>
            <person name="Tsubouchi T."/>
            <person name="Morono Y."/>
            <person name="Uchiyama I."/>
            <person name="Ito T."/>
            <person name="Fujiyama A."/>
            <person name="Inagaki F."/>
            <person name="Takami H."/>
        </authorList>
    </citation>
    <scope>NUCLEOTIDE SEQUENCE</scope>
    <source>
        <strain evidence="1">Expedition CK06-06</strain>
    </source>
</reference>
<name>X1AQA7_9ZZZZ</name>